<feature type="region of interest" description="Disordered" evidence="1">
    <location>
        <begin position="50"/>
        <end position="74"/>
    </location>
</feature>
<evidence type="ECO:0000256" key="1">
    <source>
        <dbReference type="SAM" id="MobiDB-lite"/>
    </source>
</evidence>
<organism evidence="2 3">
    <name type="scientific">Rhizodiscina lignyota</name>
    <dbReference type="NCBI Taxonomy" id="1504668"/>
    <lineage>
        <taxon>Eukaryota</taxon>
        <taxon>Fungi</taxon>
        <taxon>Dikarya</taxon>
        <taxon>Ascomycota</taxon>
        <taxon>Pezizomycotina</taxon>
        <taxon>Dothideomycetes</taxon>
        <taxon>Pleosporomycetidae</taxon>
        <taxon>Aulographales</taxon>
        <taxon>Rhizodiscinaceae</taxon>
        <taxon>Rhizodiscina</taxon>
    </lineage>
</organism>
<feature type="compositionally biased region" description="Low complexity" evidence="1">
    <location>
        <begin position="423"/>
        <end position="436"/>
    </location>
</feature>
<feature type="region of interest" description="Disordered" evidence="1">
    <location>
        <begin position="525"/>
        <end position="641"/>
    </location>
</feature>
<feature type="compositionally biased region" description="Gly residues" evidence="1">
    <location>
        <begin position="615"/>
        <end position="626"/>
    </location>
</feature>
<feature type="compositionally biased region" description="Acidic residues" evidence="1">
    <location>
        <begin position="575"/>
        <end position="589"/>
    </location>
</feature>
<feature type="region of interest" description="Disordered" evidence="1">
    <location>
        <begin position="340"/>
        <end position="371"/>
    </location>
</feature>
<feature type="compositionally biased region" description="Low complexity" evidence="1">
    <location>
        <begin position="549"/>
        <end position="561"/>
    </location>
</feature>
<feature type="compositionally biased region" description="Basic residues" evidence="1">
    <location>
        <begin position="529"/>
        <end position="542"/>
    </location>
</feature>
<gene>
    <name evidence="2" type="ORF">NA57DRAFT_70003</name>
</gene>
<keyword evidence="3" id="KW-1185">Reference proteome</keyword>
<dbReference type="EMBL" id="ML978121">
    <property type="protein sequence ID" value="KAF2103795.1"/>
    <property type="molecule type" value="Genomic_DNA"/>
</dbReference>
<dbReference type="Proteomes" id="UP000799772">
    <property type="component" value="Unassembled WGS sequence"/>
</dbReference>
<feature type="compositionally biased region" description="Polar residues" evidence="1">
    <location>
        <begin position="292"/>
        <end position="306"/>
    </location>
</feature>
<feature type="region of interest" description="Disordered" evidence="1">
    <location>
        <begin position="402"/>
        <end position="453"/>
    </location>
</feature>
<accession>A0A9P4MAZ6</accession>
<feature type="compositionally biased region" description="Polar residues" evidence="1">
    <location>
        <begin position="348"/>
        <end position="371"/>
    </location>
</feature>
<dbReference type="AlphaFoldDB" id="A0A9P4MAZ6"/>
<protein>
    <submittedName>
        <fullName evidence="2">Uncharacterized protein</fullName>
    </submittedName>
</protein>
<dbReference type="OrthoDB" id="4174342at2759"/>
<feature type="region of interest" description="Disordered" evidence="1">
    <location>
        <begin position="256"/>
        <end position="319"/>
    </location>
</feature>
<feature type="region of interest" description="Disordered" evidence="1">
    <location>
        <begin position="170"/>
        <end position="201"/>
    </location>
</feature>
<proteinExistence type="predicted"/>
<evidence type="ECO:0000313" key="3">
    <source>
        <dbReference type="Proteomes" id="UP000799772"/>
    </source>
</evidence>
<reference evidence="2" key="1">
    <citation type="journal article" date="2020" name="Stud. Mycol.">
        <title>101 Dothideomycetes genomes: a test case for predicting lifestyles and emergence of pathogens.</title>
        <authorList>
            <person name="Haridas S."/>
            <person name="Albert R."/>
            <person name="Binder M."/>
            <person name="Bloem J."/>
            <person name="Labutti K."/>
            <person name="Salamov A."/>
            <person name="Andreopoulos B."/>
            <person name="Baker S."/>
            <person name="Barry K."/>
            <person name="Bills G."/>
            <person name="Bluhm B."/>
            <person name="Cannon C."/>
            <person name="Castanera R."/>
            <person name="Culley D."/>
            <person name="Daum C."/>
            <person name="Ezra D."/>
            <person name="Gonzalez J."/>
            <person name="Henrissat B."/>
            <person name="Kuo A."/>
            <person name="Liang C."/>
            <person name="Lipzen A."/>
            <person name="Lutzoni F."/>
            <person name="Magnuson J."/>
            <person name="Mondo S."/>
            <person name="Nolan M."/>
            <person name="Ohm R."/>
            <person name="Pangilinan J."/>
            <person name="Park H.-J."/>
            <person name="Ramirez L."/>
            <person name="Alfaro M."/>
            <person name="Sun H."/>
            <person name="Tritt A."/>
            <person name="Yoshinaga Y."/>
            <person name="Zwiers L.-H."/>
            <person name="Turgeon B."/>
            <person name="Goodwin S."/>
            <person name="Spatafora J."/>
            <person name="Crous P."/>
            <person name="Grigoriev I."/>
        </authorList>
    </citation>
    <scope>NUCLEOTIDE SEQUENCE</scope>
    <source>
        <strain evidence="2">CBS 133067</strain>
    </source>
</reference>
<sequence>MRSLESMILFLGIALSLLGFLLLAIFAFKDALASLGVVLISNKTHTDYDWPRSPSAHHHSSPDTTSPMYPDRLIRPLPKRRLRSRLSDEEAKSIEFPPAPPTVAPLFNLPYVEKSPNYTNRVPRGDGDDHKCQCGADHGVGHDAAYVENVDGANDRGRRATSVEAAAGEEYLPWEQSGGSFAKPPPPGSTTSSADGYESFENTNNKKKRKIPLSGGSNHHHASLSAEMVNMSISNPANDSSLLEDSANGAGQYYSAAPSALPNTSSGTGISGAGRGRFGRPKHSMERRPLGASTNGLNAFASNHSGNGAVKGKRDWAASGGKDQGIISAAIANAAEQGHKLPPLEGSENVSLLQQQAAKSVPPQSSQFTFSMDSESGKALYGASGHTASNVLPGSSHVPPAGYGMKAYPPGRAPNTVPPPPGQQQQYAQQPSKGNANNGGAGAEQRPKGSRKSLTRILQLAANQRKLQQEYTNFHHPPRREDIWICEFCEYKSIFGEEPAALVRQYEEKDRRERKAAAERRRLLEKAKMKGRKNRKGNKGKNKGGGSHANNTSTNNANSQQYDQGADSVVGQLDPQEEEFFDDEFDDEPIAQGPPPPPTPTTEPIDHGALSAGGMTAGAGGGGGTTHGPPRATPASRTRKA</sequence>
<feature type="compositionally biased region" description="Pro residues" evidence="1">
    <location>
        <begin position="592"/>
        <end position="601"/>
    </location>
</feature>
<evidence type="ECO:0000313" key="2">
    <source>
        <dbReference type="EMBL" id="KAF2103795.1"/>
    </source>
</evidence>
<comment type="caution">
    <text evidence="2">The sequence shown here is derived from an EMBL/GenBank/DDBJ whole genome shotgun (WGS) entry which is preliminary data.</text>
</comment>
<name>A0A9P4MAZ6_9PEZI</name>